<evidence type="ECO:0000313" key="2">
    <source>
        <dbReference type="EMBL" id="NMM98098.1"/>
    </source>
</evidence>
<dbReference type="EMBL" id="JAAIIG010000003">
    <property type="protein sequence ID" value="NMM98098.1"/>
    <property type="molecule type" value="Genomic_DNA"/>
</dbReference>
<name>A0A7Y0EXW4_9BIFI</name>
<evidence type="ECO:0000313" key="3">
    <source>
        <dbReference type="Proteomes" id="UP000543419"/>
    </source>
</evidence>
<evidence type="ECO:0000256" key="1">
    <source>
        <dbReference type="SAM" id="MobiDB-lite"/>
    </source>
</evidence>
<keyword evidence="3" id="KW-1185">Reference proteome</keyword>
<organism evidence="2 3">
    <name type="scientific">Bifidobacterium olomucense</name>
    <dbReference type="NCBI Taxonomy" id="2675324"/>
    <lineage>
        <taxon>Bacteria</taxon>
        <taxon>Bacillati</taxon>
        <taxon>Actinomycetota</taxon>
        <taxon>Actinomycetes</taxon>
        <taxon>Bifidobacteriales</taxon>
        <taxon>Bifidobacteriaceae</taxon>
        <taxon>Bifidobacterium</taxon>
    </lineage>
</organism>
<dbReference type="AlphaFoldDB" id="A0A7Y0EXW4"/>
<comment type="caution">
    <text evidence="2">The sequence shown here is derived from an EMBL/GenBank/DDBJ whole genome shotgun (WGS) entry which is preliminary data.</text>
</comment>
<reference evidence="2 3" key="1">
    <citation type="submission" date="2020-02" db="EMBL/GenBank/DDBJ databases">
        <title>Characterization of phylogenetic diversity of novel bifidobacterial species isolated in Czech ZOOs.</title>
        <authorList>
            <person name="Lugli G.A."/>
            <person name="Vera N.B."/>
            <person name="Ventura M."/>
        </authorList>
    </citation>
    <scope>NUCLEOTIDE SEQUENCE [LARGE SCALE GENOMIC DNA]</scope>
    <source>
        <strain evidence="2 3">DSM 109959</strain>
    </source>
</reference>
<proteinExistence type="predicted"/>
<sequence>MVDFDAMTDAQFIEHCRNGGDTTGVIYKRPPRCDWCGSTVRVDRTATCRNCRVRMRRREDPEFAQHLRDVTNARNARNREKVNRKARQWARKHPAKTRAIARNWYFLHREESAAYHKKYMAEHPEKKALYLENQRRKRQESKEKTDE</sequence>
<protein>
    <submittedName>
        <fullName evidence="2">Uncharacterized protein</fullName>
    </submittedName>
</protein>
<gene>
    <name evidence="2" type="ORF">G1C97_1047</name>
</gene>
<dbReference type="Proteomes" id="UP000543419">
    <property type="component" value="Unassembled WGS sequence"/>
</dbReference>
<dbReference type="RefSeq" id="WP_169240848.1">
    <property type="nucleotide sequence ID" value="NZ_JAAIIG010000003.1"/>
</dbReference>
<accession>A0A7Y0EXW4</accession>
<feature type="region of interest" description="Disordered" evidence="1">
    <location>
        <begin position="125"/>
        <end position="147"/>
    </location>
</feature>